<dbReference type="WBParaSite" id="ASIM_0000473501-mRNA-1">
    <property type="protein sequence ID" value="ASIM_0000473501-mRNA-1"/>
    <property type="gene ID" value="ASIM_0000473501"/>
</dbReference>
<accession>A0A0M3JAW2</accession>
<organism evidence="1">
    <name type="scientific">Anisakis simplex</name>
    <name type="common">Herring worm</name>
    <dbReference type="NCBI Taxonomy" id="6269"/>
    <lineage>
        <taxon>Eukaryota</taxon>
        <taxon>Metazoa</taxon>
        <taxon>Ecdysozoa</taxon>
        <taxon>Nematoda</taxon>
        <taxon>Chromadorea</taxon>
        <taxon>Rhabditida</taxon>
        <taxon>Spirurina</taxon>
        <taxon>Ascaridomorpha</taxon>
        <taxon>Ascaridoidea</taxon>
        <taxon>Anisakidae</taxon>
        <taxon>Anisakis</taxon>
        <taxon>Anisakis simplex complex</taxon>
    </lineage>
</organism>
<protein>
    <submittedName>
        <fullName evidence="1">Uncharacterized protein</fullName>
    </submittedName>
</protein>
<reference evidence="1" key="1">
    <citation type="submission" date="2017-02" db="UniProtKB">
        <authorList>
            <consortium name="WormBaseParasite"/>
        </authorList>
    </citation>
    <scope>IDENTIFICATION</scope>
</reference>
<evidence type="ECO:0000313" key="1">
    <source>
        <dbReference type="WBParaSite" id="ASIM_0000473501-mRNA-1"/>
    </source>
</evidence>
<proteinExistence type="predicted"/>
<name>A0A0M3JAW2_ANISI</name>
<sequence>LFALIEPLVRIMFHDALRKRFKHIFSCCLGRSRMESNADGSNGPRGHVIFADNRINPAIVRLYDSKGRLMTFSAAEERNLYFQNLSNSWK</sequence>
<dbReference type="AlphaFoldDB" id="A0A0M3JAW2"/>